<keyword evidence="2" id="KW-1185">Reference proteome</keyword>
<evidence type="ECO:0000313" key="2">
    <source>
        <dbReference type="Proteomes" id="UP001415857"/>
    </source>
</evidence>
<dbReference type="AlphaFoldDB" id="A0AAP0WY26"/>
<comment type="caution">
    <text evidence="1">The sequence shown here is derived from an EMBL/GenBank/DDBJ whole genome shotgun (WGS) entry which is preliminary data.</text>
</comment>
<sequence>MNCTDTTRLCTSFLAFQPSPDQTIPILQSMFDVLPKDITVEGNGRGYVFIRKNCSCASSINKYLSNTTFTLRTNDGYVSDIVIDAYDGLAFYPIRHGRLALAAWCG</sequence>
<reference evidence="1 2" key="1">
    <citation type="journal article" date="2024" name="Plant J.">
        <title>Genome sequences and population genomics reveal climatic adaptation and genomic divergence between two closely related sweetgum species.</title>
        <authorList>
            <person name="Xu W.Q."/>
            <person name="Ren C.Q."/>
            <person name="Zhang X.Y."/>
            <person name="Comes H.P."/>
            <person name="Liu X.H."/>
            <person name="Li Y.G."/>
            <person name="Kettle C.J."/>
            <person name="Jalonen R."/>
            <person name="Gaisberger H."/>
            <person name="Ma Y.Z."/>
            <person name="Qiu Y.X."/>
        </authorList>
    </citation>
    <scope>NUCLEOTIDE SEQUENCE [LARGE SCALE GENOMIC DNA]</scope>
    <source>
        <strain evidence="1">Hangzhou</strain>
    </source>
</reference>
<protein>
    <submittedName>
        <fullName evidence="1">Uncharacterized protein</fullName>
    </submittedName>
</protein>
<proteinExistence type="predicted"/>
<dbReference type="EMBL" id="JBBPBK010000007">
    <property type="protein sequence ID" value="KAK9281201.1"/>
    <property type="molecule type" value="Genomic_DNA"/>
</dbReference>
<organism evidence="1 2">
    <name type="scientific">Liquidambar formosana</name>
    <name type="common">Formosan gum</name>
    <dbReference type="NCBI Taxonomy" id="63359"/>
    <lineage>
        <taxon>Eukaryota</taxon>
        <taxon>Viridiplantae</taxon>
        <taxon>Streptophyta</taxon>
        <taxon>Embryophyta</taxon>
        <taxon>Tracheophyta</taxon>
        <taxon>Spermatophyta</taxon>
        <taxon>Magnoliopsida</taxon>
        <taxon>eudicotyledons</taxon>
        <taxon>Gunneridae</taxon>
        <taxon>Pentapetalae</taxon>
        <taxon>Saxifragales</taxon>
        <taxon>Altingiaceae</taxon>
        <taxon>Liquidambar</taxon>
    </lineage>
</organism>
<gene>
    <name evidence="1" type="ORF">L1049_004096</name>
</gene>
<evidence type="ECO:0000313" key="1">
    <source>
        <dbReference type="EMBL" id="KAK9281201.1"/>
    </source>
</evidence>
<accession>A0AAP0WY26</accession>
<dbReference type="Proteomes" id="UP001415857">
    <property type="component" value="Unassembled WGS sequence"/>
</dbReference>
<name>A0AAP0WY26_LIQFO</name>